<dbReference type="RefSeq" id="XP_029647729.2">
    <property type="nucleotide sequence ID" value="XM_029791869.2"/>
</dbReference>
<dbReference type="GO" id="GO:0020037">
    <property type="term" value="F:heme binding"/>
    <property type="evidence" value="ECO:0007669"/>
    <property type="project" value="InterPro"/>
</dbReference>
<dbReference type="PANTHER" id="PTHR11475">
    <property type="entry name" value="OXIDASE/PEROXIDASE"/>
    <property type="match status" value="1"/>
</dbReference>
<proteinExistence type="predicted"/>
<evidence type="ECO:0000256" key="3">
    <source>
        <dbReference type="ARBA" id="ARBA00022729"/>
    </source>
</evidence>
<dbReference type="InterPro" id="IPR019791">
    <property type="entry name" value="Haem_peroxidase_animal"/>
</dbReference>
<dbReference type="GO" id="GO:0005576">
    <property type="term" value="C:extracellular region"/>
    <property type="evidence" value="ECO:0007669"/>
    <property type="project" value="UniProtKB-SubCell"/>
</dbReference>
<dbReference type="Proteomes" id="UP000515154">
    <property type="component" value="Linkage group LG18"/>
</dbReference>
<dbReference type="GO" id="GO:0006979">
    <property type="term" value="P:response to oxidative stress"/>
    <property type="evidence" value="ECO:0007669"/>
    <property type="project" value="InterPro"/>
</dbReference>
<dbReference type="GO" id="GO:0004601">
    <property type="term" value="F:peroxidase activity"/>
    <property type="evidence" value="ECO:0007669"/>
    <property type="project" value="InterPro"/>
</dbReference>
<dbReference type="PRINTS" id="PR00457">
    <property type="entry name" value="ANPEROXIDASE"/>
</dbReference>
<dbReference type="InterPro" id="IPR037120">
    <property type="entry name" value="Haem_peroxidase_sf_animal"/>
</dbReference>
<dbReference type="InterPro" id="IPR000884">
    <property type="entry name" value="TSP1_rpt"/>
</dbReference>
<comment type="subcellular location">
    <subcellularLocation>
        <location evidence="1">Secreted</location>
    </subcellularLocation>
</comment>
<gene>
    <name evidence="6" type="primary">LOC115221668</name>
</gene>
<dbReference type="CDD" id="cd09823">
    <property type="entry name" value="peroxinectin_like"/>
    <property type="match status" value="1"/>
</dbReference>
<dbReference type="FunFam" id="1.10.640.10:FF:000003">
    <property type="entry name" value="chorion peroxidase"/>
    <property type="match status" value="1"/>
</dbReference>
<dbReference type="Gene3D" id="1.10.640.10">
    <property type="entry name" value="Haem peroxidase domain superfamily, animal type"/>
    <property type="match status" value="1"/>
</dbReference>
<protein>
    <submittedName>
        <fullName evidence="6">Chorion peroxidase-like</fullName>
    </submittedName>
</protein>
<evidence type="ECO:0000313" key="6">
    <source>
        <dbReference type="RefSeq" id="XP_029647729.2"/>
    </source>
</evidence>
<organism evidence="5 6">
    <name type="scientific">Octopus sinensis</name>
    <name type="common">East Asian common octopus</name>
    <dbReference type="NCBI Taxonomy" id="2607531"/>
    <lineage>
        <taxon>Eukaryota</taxon>
        <taxon>Metazoa</taxon>
        <taxon>Spiralia</taxon>
        <taxon>Lophotrochozoa</taxon>
        <taxon>Mollusca</taxon>
        <taxon>Cephalopoda</taxon>
        <taxon>Coleoidea</taxon>
        <taxon>Octopodiformes</taxon>
        <taxon>Octopoda</taxon>
        <taxon>Incirrata</taxon>
        <taxon>Octopodidae</taxon>
        <taxon>Octopus</taxon>
    </lineage>
</organism>
<evidence type="ECO:0000256" key="4">
    <source>
        <dbReference type="ARBA" id="ARBA00023180"/>
    </source>
</evidence>
<sequence>MLRLKFFVSFILGTSYLTLLSALSIHKEYVDKVLIQSTGKAHSEIQKITTLHEYVSDRFSEMSLKYRDSMTVLSMKGFEVSVKGLLYASTVKQLYKILSQNIAEELMVYLSTPKLLQFSCPFRKAITCDNNSKYRTANGSCNNLNYPYWGKSFTPLLRMRPPYYQDTIFTPRNKSIQNAALPGPREISVSFHQKIEDPVLDHSTTHLTAVFGEFLMRDIAYVPTMQASTGKRYDCCKFGFMSGHMCMPINTCKADPFFTAYNRKCLSFARSATSPPLNCKLGPREQLNQNTHFIDVSQIYGSDESTTNSLRTMVAGKMKTSAIGDGMMPLDLFNVADCKLRNVNGNITYCFSGGDDRLNENPLLLSLHAVFLREHNRIATQLSSMHPTWDDEKIFQESRRIVIAEMQHIAYNEYLPHILGPQLMARYDLNVRNTGYTTYDGQVKAGVFNVFSIAAGQYSTSMIRSNFTIDTYHNLSSTFLRADMFYRNEDVASKIIRGMLTDPSQTVNRYVTDELTNKYLENIPGTGIDLAADLIQRGRDHGIMSYPMWTIKTGQPHWSNFKSLTSHSTDNQARLSQMYRNIYDIDLWTAGISEIPVLGGKVGLTFGKIIAEQFQVLKKGDRFWYENNDKGAFSKVQLQEIRKVSLTEILCRNTRITEIQKNSFAAVSQSNPSVNCGTLAKMDLCKWGPPSHWLAWGSWSLCYRGTKLRRRICQNSSKIVCPCQGSSMEIRSCQSRYGPPVQQKKNQQQSTKRVMQQTTKVYLPQPPVAVMGA</sequence>
<keyword evidence="3" id="KW-0732">Signal</keyword>
<evidence type="ECO:0000256" key="1">
    <source>
        <dbReference type="ARBA" id="ARBA00004613"/>
    </source>
</evidence>
<keyword evidence="5" id="KW-1185">Reference proteome</keyword>
<keyword evidence="2" id="KW-0964">Secreted</keyword>
<dbReference type="PROSITE" id="PS50292">
    <property type="entry name" value="PEROXIDASE_3"/>
    <property type="match status" value="1"/>
</dbReference>
<evidence type="ECO:0000313" key="5">
    <source>
        <dbReference type="Proteomes" id="UP000515154"/>
    </source>
</evidence>
<name>A0A6P7T9Y1_9MOLL</name>
<reference evidence="6" key="1">
    <citation type="submission" date="2025-08" db="UniProtKB">
        <authorList>
            <consortium name="RefSeq"/>
        </authorList>
    </citation>
    <scope>IDENTIFICATION</scope>
</reference>
<dbReference type="InterPro" id="IPR010255">
    <property type="entry name" value="Haem_peroxidase_sf"/>
</dbReference>
<keyword evidence="4" id="KW-0325">Glycoprotein</keyword>
<dbReference type="PROSITE" id="PS50092">
    <property type="entry name" value="TSP1"/>
    <property type="match status" value="1"/>
</dbReference>
<accession>A0A6P7T9Y1</accession>
<dbReference type="Pfam" id="PF03098">
    <property type="entry name" value="An_peroxidase"/>
    <property type="match status" value="1"/>
</dbReference>
<dbReference type="PANTHER" id="PTHR11475:SF4">
    <property type="entry name" value="CHORION PEROXIDASE"/>
    <property type="match status" value="1"/>
</dbReference>
<dbReference type="SUPFAM" id="SSF48113">
    <property type="entry name" value="Heme-dependent peroxidases"/>
    <property type="match status" value="1"/>
</dbReference>
<evidence type="ECO:0000256" key="2">
    <source>
        <dbReference type="ARBA" id="ARBA00022525"/>
    </source>
</evidence>
<dbReference type="AlphaFoldDB" id="A0A6P7T9Y1"/>
<dbReference type="KEGG" id="osn:115221668"/>